<reference evidence="2" key="1">
    <citation type="journal article" date="2020" name="Stud. Mycol.">
        <title>101 Dothideomycetes genomes: a test case for predicting lifestyles and emergence of pathogens.</title>
        <authorList>
            <person name="Haridas S."/>
            <person name="Albert R."/>
            <person name="Binder M."/>
            <person name="Bloem J."/>
            <person name="Labutti K."/>
            <person name="Salamov A."/>
            <person name="Andreopoulos B."/>
            <person name="Baker S."/>
            <person name="Barry K."/>
            <person name="Bills G."/>
            <person name="Bluhm B."/>
            <person name="Cannon C."/>
            <person name="Castanera R."/>
            <person name="Culley D."/>
            <person name="Daum C."/>
            <person name="Ezra D."/>
            <person name="Gonzalez J."/>
            <person name="Henrissat B."/>
            <person name="Kuo A."/>
            <person name="Liang C."/>
            <person name="Lipzen A."/>
            <person name="Lutzoni F."/>
            <person name="Magnuson J."/>
            <person name="Mondo S."/>
            <person name="Nolan M."/>
            <person name="Ohm R."/>
            <person name="Pangilinan J."/>
            <person name="Park H.-J."/>
            <person name="Ramirez L."/>
            <person name="Alfaro M."/>
            <person name="Sun H."/>
            <person name="Tritt A."/>
            <person name="Yoshinaga Y."/>
            <person name="Zwiers L.-H."/>
            <person name="Turgeon B."/>
            <person name="Goodwin S."/>
            <person name="Spatafora J."/>
            <person name="Crous P."/>
            <person name="Grigoriev I."/>
        </authorList>
    </citation>
    <scope>NUCLEOTIDE SEQUENCE</scope>
    <source>
        <strain evidence="2">CBS 262.69</strain>
    </source>
</reference>
<dbReference type="Proteomes" id="UP000799640">
    <property type="component" value="Unassembled WGS sequence"/>
</dbReference>
<evidence type="ECO:0000313" key="3">
    <source>
        <dbReference type="Proteomes" id="UP000799640"/>
    </source>
</evidence>
<evidence type="ECO:0000256" key="1">
    <source>
        <dbReference type="SAM" id="MobiDB-lite"/>
    </source>
</evidence>
<proteinExistence type="predicted"/>
<name>A0A6G1I5R0_9PEZI</name>
<feature type="compositionally biased region" description="Polar residues" evidence="1">
    <location>
        <begin position="66"/>
        <end position="76"/>
    </location>
</feature>
<evidence type="ECO:0000313" key="2">
    <source>
        <dbReference type="EMBL" id="KAF2403387.1"/>
    </source>
</evidence>
<dbReference type="AlphaFoldDB" id="A0A6G1I5R0"/>
<keyword evidence="3" id="KW-1185">Reference proteome</keyword>
<gene>
    <name evidence="2" type="ORF">EJ06DRAFT_275615</name>
</gene>
<protein>
    <submittedName>
        <fullName evidence="2">Uncharacterized protein</fullName>
    </submittedName>
</protein>
<organism evidence="2 3">
    <name type="scientific">Trichodelitschia bisporula</name>
    <dbReference type="NCBI Taxonomy" id="703511"/>
    <lineage>
        <taxon>Eukaryota</taxon>
        <taxon>Fungi</taxon>
        <taxon>Dikarya</taxon>
        <taxon>Ascomycota</taxon>
        <taxon>Pezizomycotina</taxon>
        <taxon>Dothideomycetes</taxon>
        <taxon>Dothideomycetes incertae sedis</taxon>
        <taxon>Phaeotrichales</taxon>
        <taxon>Phaeotrichaceae</taxon>
        <taxon>Trichodelitschia</taxon>
    </lineage>
</organism>
<feature type="region of interest" description="Disordered" evidence="1">
    <location>
        <begin position="66"/>
        <end position="135"/>
    </location>
</feature>
<dbReference type="EMBL" id="ML996689">
    <property type="protein sequence ID" value="KAF2403387.1"/>
    <property type="molecule type" value="Genomic_DNA"/>
</dbReference>
<accession>A0A6G1I5R0</accession>
<sequence length="135" mass="14381">MIASSVSALRSTEYQLKPAATAVRPTKLPGEIPLGNDETVSVLSARPSHPNTDALKAAETAEWSATSLSIKHNTSPAPAKNSPLVARPHPTRAPAPGRVTSPRPTVAPQMYPVRSNKRAERRLSAPGPPHNMAWK</sequence>